<comment type="caution">
    <text evidence="1">The sequence shown here is derived from an EMBL/GenBank/DDBJ whole genome shotgun (WGS) entry which is preliminary data.</text>
</comment>
<gene>
    <name evidence="1" type="ORF">E5357_06310</name>
</gene>
<name>A0AC61R285_9FIRM</name>
<organism evidence="1 2">
    <name type="scientific">Hominisplanchenecus murintestinalis</name>
    <dbReference type="NCBI Taxonomy" id="2941517"/>
    <lineage>
        <taxon>Bacteria</taxon>
        <taxon>Bacillati</taxon>
        <taxon>Bacillota</taxon>
        <taxon>Clostridia</taxon>
        <taxon>Lachnospirales</taxon>
        <taxon>Lachnospiraceae</taxon>
        <taxon>Hominisplanchenecus</taxon>
    </lineage>
</organism>
<dbReference type="EMBL" id="SRZB01000009">
    <property type="protein sequence ID" value="TGX99218.1"/>
    <property type="molecule type" value="Genomic_DNA"/>
</dbReference>
<keyword evidence="2" id="KW-1185">Reference proteome</keyword>
<proteinExistence type="predicted"/>
<dbReference type="Proteomes" id="UP000307720">
    <property type="component" value="Unassembled WGS sequence"/>
</dbReference>
<accession>A0AC61R285</accession>
<protein>
    <submittedName>
        <fullName evidence="1">Recombinase family protein</fullName>
    </submittedName>
</protein>
<reference evidence="1" key="1">
    <citation type="submission" date="2019-04" db="EMBL/GenBank/DDBJ databases">
        <title>Microbes associate with the intestines of laboratory mice.</title>
        <authorList>
            <person name="Navarre W."/>
            <person name="Wong E."/>
            <person name="Huang K."/>
            <person name="Tropini C."/>
            <person name="Ng K."/>
            <person name="Yu B."/>
        </authorList>
    </citation>
    <scope>NUCLEOTIDE SEQUENCE</scope>
    <source>
        <strain evidence="1">NM72_1-8</strain>
    </source>
</reference>
<evidence type="ECO:0000313" key="1">
    <source>
        <dbReference type="EMBL" id="TGX99218.1"/>
    </source>
</evidence>
<evidence type="ECO:0000313" key="2">
    <source>
        <dbReference type="Proteomes" id="UP000307720"/>
    </source>
</evidence>
<sequence>MPKSKPILQEAALYVRVSTAMQDELSPDAQIRLGLEYAKKNGLHVSAEHIYTEHGISGRHAEKRPEFLRMISAAKSDEHPFDVILVWKFSRFARNQEESIVYKSLLRKKCRVDVISISEPVIEGPFGSLIERIIEWMDEYYSVRLSGEVTRGMTEKALRGGYQARPPLGYRIAERGKPPVIVPEEADTVRLIFDCYVNRNMGFFDIARELNRLGRLTSHGKAFERRSIEYIIQNPTYCGMIRWNRTTNETNEIKPEEEWIVTEGHQEAIITKELFEQAQTRFKSEYRARGARPSSTYKHWLSGIVKCPHCGRTMIAKAVSNKEYCYFTCYGYSKGKCLISNSVSSRILEPAVLAAIKHVLDTENLSFRIMEYQPPAESDRSALLREMLSRLAGKERRIREAYRDGIDTLEEYKENKEILSKERSSLEAELSALEAPPAAADEEVVKKQMLSRIHDTYDVLQSDADVMMKNELLRNVVEKIVYDKRDGSLKVHYLYKP</sequence>